<accession>A0ACB7SGC5</accession>
<dbReference type="EMBL" id="CM023484">
    <property type="protein sequence ID" value="KAH6931749.1"/>
    <property type="molecule type" value="Genomic_DNA"/>
</dbReference>
<gene>
    <name evidence="1" type="ORF">HPB50_000236</name>
</gene>
<comment type="caution">
    <text evidence="1">The sequence shown here is derived from an EMBL/GenBank/DDBJ whole genome shotgun (WGS) entry which is preliminary data.</text>
</comment>
<reference evidence="1" key="1">
    <citation type="submission" date="2020-05" db="EMBL/GenBank/DDBJ databases">
        <title>Large-scale comparative analyses of tick genomes elucidate their genetic diversity and vector capacities.</title>
        <authorList>
            <person name="Jia N."/>
            <person name="Wang J."/>
            <person name="Shi W."/>
            <person name="Du L."/>
            <person name="Sun Y."/>
            <person name="Zhan W."/>
            <person name="Jiang J."/>
            <person name="Wang Q."/>
            <person name="Zhang B."/>
            <person name="Ji P."/>
            <person name="Sakyi L.B."/>
            <person name="Cui X."/>
            <person name="Yuan T."/>
            <person name="Jiang B."/>
            <person name="Yang W."/>
            <person name="Lam T.T.-Y."/>
            <person name="Chang Q."/>
            <person name="Ding S."/>
            <person name="Wang X."/>
            <person name="Zhu J."/>
            <person name="Ruan X."/>
            <person name="Zhao L."/>
            <person name="Wei J."/>
            <person name="Que T."/>
            <person name="Du C."/>
            <person name="Cheng J."/>
            <person name="Dai P."/>
            <person name="Han X."/>
            <person name="Huang E."/>
            <person name="Gao Y."/>
            <person name="Liu J."/>
            <person name="Shao H."/>
            <person name="Ye R."/>
            <person name="Li L."/>
            <person name="Wei W."/>
            <person name="Wang X."/>
            <person name="Wang C."/>
            <person name="Yang T."/>
            <person name="Huo Q."/>
            <person name="Li W."/>
            <person name="Guo W."/>
            <person name="Chen H."/>
            <person name="Zhou L."/>
            <person name="Ni X."/>
            <person name="Tian J."/>
            <person name="Zhou Y."/>
            <person name="Sheng Y."/>
            <person name="Liu T."/>
            <person name="Pan Y."/>
            <person name="Xia L."/>
            <person name="Li J."/>
            <person name="Zhao F."/>
            <person name="Cao W."/>
        </authorList>
    </citation>
    <scope>NUCLEOTIDE SEQUENCE</scope>
    <source>
        <strain evidence="1">Hyas-2018</strain>
    </source>
</reference>
<dbReference type="Proteomes" id="UP000821845">
    <property type="component" value="Chromosome 4"/>
</dbReference>
<name>A0ACB7SGC5_HYAAI</name>
<sequence length="233" mass="24865">MLDLKGKVAIITGASSGIGEGTALCFASLGCSLSLTARNKQALERVAKECCERGLPRDKVLVVPGDISVEEDVAAVVEKTAKHFGKIDILVNNAGMAMMATIDSATTEQYNRVWETNFRGPLCMIKTALPYLRKTKENAPFGVRVNSVNPGVIKTALALQPGTNKDEFLEVLEKMTAAVHALGRIGTPEEVARCIAFLASDNASFVTGITMPVDGGLLLMSSLSHGTPWDEKK</sequence>
<organism evidence="1 2">
    <name type="scientific">Hyalomma asiaticum</name>
    <name type="common">Tick</name>
    <dbReference type="NCBI Taxonomy" id="266040"/>
    <lineage>
        <taxon>Eukaryota</taxon>
        <taxon>Metazoa</taxon>
        <taxon>Ecdysozoa</taxon>
        <taxon>Arthropoda</taxon>
        <taxon>Chelicerata</taxon>
        <taxon>Arachnida</taxon>
        <taxon>Acari</taxon>
        <taxon>Parasitiformes</taxon>
        <taxon>Ixodida</taxon>
        <taxon>Ixodoidea</taxon>
        <taxon>Ixodidae</taxon>
        <taxon>Hyalomminae</taxon>
        <taxon>Hyalomma</taxon>
    </lineage>
</organism>
<evidence type="ECO:0000313" key="1">
    <source>
        <dbReference type="EMBL" id="KAH6931749.1"/>
    </source>
</evidence>
<protein>
    <submittedName>
        <fullName evidence="1">Uncharacterized protein</fullName>
    </submittedName>
</protein>
<keyword evidence="2" id="KW-1185">Reference proteome</keyword>
<evidence type="ECO:0000313" key="2">
    <source>
        <dbReference type="Proteomes" id="UP000821845"/>
    </source>
</evidence>
<proteinExistence type="predicted"/>